<reference evidence="1 2" key="1">
    <citation type="submission" date="2018-10" db="EMBL/GenBank/DDBJ databases">
        <title>Histidinibacterium lentulum gen. nov., sp. nov., a marine bacterium from the culture broth of Picochlorum sp. 122.</title>
        <authorList>
            <person name="Wang G."/>
        </authorList>
    </citation>
    <scope>NUCLEOTIDE SEQUENCE [LARGE SCALE GENOMIC DNA]</scope>
    <source>
        <strain evidence="1 2">B17</strain>
    </source>
</reference>
<proteinExistence type="predicted"/>
<evidence type="ECO:0000313" key="1">
    <source>
        <dbReference type="EMBL" id="ROU02923.1"/>
    </source>
</evidence>
<dbReference type="InterPro" id="IPR029069">
    <property type="entry name" value="HotDog_dom_sf"/>
</dbReference>
<dbReference type="Pfam" id="PF13279">
    <property type="entry name" value="4HBT_2"/>
    <property type="match status" value="1"/>
</dbReference>
<dbReference type="OrthoDB" id="9803287at2"/>
<name>A0A3N2R697_9RHOB</name>
<accession>A0A3N2R697</accession>
<organism evidence="1 2">
    <name type="scientific">Histidinibacterium lentulum</name>
    <dbReference type="NCBI Taxonomy" id="2480588"/>
    <lineage>
        <taxon>Bacteria</taxon>
        <taxon>Pseudomonadati</taxon>
        <taxon>Pseudomonadota</taxon>
        <taxon>Alphaproteobacteria</taxon>
        <taxon>Rhodobacterales</taxon>
        <taxon>Paracoccaceae</taxon>
        <taxon>Histidinibacterium</taxon>
    </lineage>
</organism>
<comment type="caution">
    <text evidence="1">The sequence shown here is derived from an EMBL/GenBank/DDBJ whole genome shotgun (WGS) entry which is preliminary data.</text>
</comment>
<protein>
    <submittedName>
        <fullName evidence="1">Thioesterase</fullName>
    </submittedName>
</protein>
<keyword evidence="2" id="KW-1185">Reference proteome</keyword>
<dbReference type="Proteomes" id="UP000268016">
    <property type="component" value="Unassembled WGS sequence"/>
</dbReference>
<dbReference type="EMBL" id="RDRB01000003">
    <property type="protein sequence ID" value="ROU02923.1"/>
    <property type="molecule type" value="Genomic_DNA"/>
</dbReference>
<sequence length="279" mass="30578">MSARMPSTVARTFASSSARSVSGLPCFRRSIGMCGSSLRFASGDPLCIRMQGRTLSADRGNRQGQHRSRPDGLHALADIRHSPAGKEGWTRTAHTAHPVRSYVPLSSGMHDAETCPGPAAMTRAFLFETRIVPEWIDYNGHMRDAYFNLVFSLAVDALQDEVGLGEAYRRETGCTIYLLEGHVTFLREMKEGAVARVETRVIGLDSKRFHLHAQMWAGERLAAVGEFMELNVRQTPEPRAAPMPDGPLARLEDALVPQAEVAALPHRARAMGLEARSAG</sequence>
<gene>
    <name evidence="1" type="ORF">EAT49_06385</name>
</gene>
<dbReference type="AlphaFoldDB" id="A0A3N2R697"/>
<dbReference type="Gene3D" id="3.10.129.10">
    <property type="entry name" value="Hotdog Thioesterase"/>
    <property type="match status" value="1"/>
</dbReference>
<evidence type="ECO:0000313" key="2">
    <source>
        <dbReference type="Proteomes" id="UP000268016"/>
    </source>
</evidence>
<dbReference type="CDD" id="cd00586">
    <property type="entry name" value="4HBT"/>
    <property type="match status" value="1"/>
</dbReference>
<dbReference type="SUPFAM" id="SSF54637">
    <property type="entry name" value="Thioesterase/thiol ester dehydrase-isomerase"/>
    <property type="match status" value="1"/>
</dbReference>